<evidence type="ECO:0000256" key="1">
    <source>
        <dbReference type="ARBA" id="ARBA00023117"/>
    </source>
</evidence>
<feature type="domain" description="Bromo" evidence="4">
    <location>
        <begin position="221"/>
        <end position="293"/>
    </location>
</feature>
<dbReference type="InterPro" id="IPR052442">
    <property type="entry name" value="Env_Response_Regulator"/>
</dbReference>
<evidence type="ECO:0000259" key="4">
    <source>
        <dbReference type="PROSITE" id="PS50014"/>
    </source>
</evidence>
<dbReference type="AlphaFoldDB" id="A0A9W5TAD9"/>
<sequence>MDGETQILPESTGDVDAASEEVKTPVAMHNLVLGEHMKSLNYRGEITLENGDVDRINAMILQANFRFVFYVDDQDTHKSKKIRRDPSLRSLSLKDSLGDTYESRYRKLSSSLRSMDSRDDDALTYSSFDWSEKRSLRKRRQRVRYYEEFAEDPVDSNYREVRQEKSQKTQKESYRKLSSSSYEKRQVQQLYRAVPVLSRNLPKLPKDTWEYTAYRMLQSIKYMDNEKWFWYPVDPVADGVPNYPKVVKTPMDFHTITERLHLRQYSSPFAFQCDFRQIFFNAFLFYPPENRIWQAAEHLARIYEEKLRNTKYLDPEEFKALLAEGEDGMRATLLEYNEATFNRKSKWPSSSFTGLEDIDLSKPLEKRRAAQNNRHRHIIDQFMFNDDDDDSFNELSSVASGDEYMMPLDSLRGRQRGLKKKGPFSRMQYISRKQRFGDGSENSDSDSRLRFMGEFVIPEVGHVPPPPPPTPAALQKVGVMERGLTPAQTRTLDINISRLAPNQRKAALELIEDDLGILAETFMNDVTFTFDPSLLSVDKQRRVFIYINQMVKRNIEEMHAAYERSIKMAPASTVRETKEKVIKSKPSQMFDASSSSSSAISDVASNFLSSDDFFESSDDERGNTTGKGISQGAGNDVPLPEYTPVDELKPEKVQLTRGIMGDHADFLDHVESPSAADDSTQGQQGKKTAWTEWKGQAIHHGTVAQQNGVKPRSVDEQIAESFDARI</sequence>
<proteinExistence type="predicted"/>
<dbReference type="PROSITE" id="PS50014">
    <property type="entry name" value="BROMODOMAIN_2"/>
    <property type="match status" value="1"/>
</dbReference>
<dbReference type="Pfam" id="PF00439">
    <property type="entry name" value="Bromodomain"/>
    <property type="match status" value="1"/>
</dbReference>
<evidence type="ECO:0000256" key="3">
    <source>
        <dbReference type="SAM" id="MobiDB-lite"/>
    </source>
</evidence>
<dbReference type="OrthoDB" id="21449at2759"/>
<dbReference type="Gene3D" id="1.20.920.10">
    <property type="entry name" value="Bromodomain-like"/>
    <property type="match status" value="1"/>
</dbReference>
<reference evidence="5" key="1">
    <citation type="submission" date="2019-12" db="EMBL/GenBank/DDBJ databases">
        <title>Genome sequence of Babesia ovis.</title>
        <authorList>
            <person name="Yamagishi J."/>
            <person name="Sevinc F."/>
            <person name="Xuan X."/>
        </authorList>
    </citation>
    <scope>NUCLEOTIDE SEQUENCE</scope>
    <source>
        <strain evidence="5">Selcuk</strain>
    </source>
</reference>
<dbReference type="Proteomes" id="UP001057455">
    <property type="component" value="Unassembled WGS sequence"/>
</dbReference>
<feature type="region of interest" description="Disordered" evidence="3">
    <location>
        <begin position="159"/>
        <end position="179"/>
    </location>
</feature>
<accession>A0A9W5TAD9</accession>
<evidence type="ECO:0000313" key="6">
    <source>
        <dbReference type="Proteomes" id="UP001057455"/>
    </source>
</evidence>
<comment type="caution">
    <text evidence="5">The sequence shown here is derived from an EMBL/GenBank/DDBJ whole genome shotgun (WGS) entry which is preliminary data.</text>
</comment>
<feature type="region of interest" description="Disordered" evidence="3">
    <location>
        <begin position="705"/>
        <end position="726"/>
    </location>
</feature>
<name>A0A9W5TAD9_BABOV</name>
<organism evidence="5 6">
    <name type="scientific">Babesia ovis</name>
    <dbReference type="NCBI Taxonomy" id="5869"/>
    <lineage>
        <taxon>Eukaryota</taxon>
        <taxon>Sar</taxon>
        <taxon>Alveolata</taxon>
        <taxon>Apicomplexa</taxon>
        <taxon>Aconoidasida</taxon>
        <taxon>Piroplasmida</taxon>
        <taxon>Babesiidae</taxon>
        <taxon>Babesia</taxon>
    </lineage>
</organism>
<evidence type="ECO:0000313" key="5">
    <source>
        <dbReference type="EMBL" id="GFE53736.1"/>
    </source>
</evidence>
<dbReference type="InterPro" id="IPR036427">
    <property type="entry name" value="Bromodomain-like_sf"/>
</dbReference>
<feature type="region of interest" description="Disordered" evidence="3">
    <location>
        <begin position="614"/>
        <end position="648"/>
    </location>
</feature>
<dbReference type="PRINTS" id="PR00503">
    <property type="entry name" value="BROMODOMAIN"/>
</dbReference>
<dbReference type="EMBL" id="BLIY01000007">
    <property type="protein sequence ID" value="GFE53736.1"/>
    <property type="molecule type" value="Genomic_DNA"/>
</dbReference>
<dbReference type="InterPro" id="IPR001487">
    <property type="entry name" value="Bromodomain"/>
</dbReference>
<gene>
    <name evidence="5" type="ORF">BaOVIS_011400</name>
</gene>
<keyword evidence="1 2" id="KW-0103">Bromodomain</keyword>
<dbReference type="SUPFAM" id="SSF47370">
    <property type="entry name" value="Bromodomain"/>
    <property type="match status" value="1"/>
</dbReference>
<protein>
    <submittedName>
        <fullName evidence="5">Bromodomain containing protein, putative</fullName>
    </submittedName>
</protein>
<evidence type="ECO:0000256" key="2">
    <source>
        <dbReference type="PROSITE-ProRule" id="PRU00035"/>
    </source>
</evidence>
<keyword evidence="6" id="KW-1185">Reference proteome</keyword>
<dbReference type="PANTHER" id="PTHR46136">
    <property type="entry name" value="TRANSCRIPTION FACTOR GTE8"/>
    <property type="match status" value="1"/>
</dbReference>
<feature type="region of interest" description="Disordered" evidence="3">
    <location>
        <begin position="573"/>
        <end position="595"/>
    </location>
</feature>
<feature type="compositionally biased region" description="Basic and acidic residues" evidence="3">
    <location>
        <begin position="159"/>
        <end position="175"/>
    </location>
</feature>
<dbReference type="SMART" id="SM00297">
    <property type="entry name" value="BROMO"/>
    <property type="match status" value="1"/>
</dbReference>
<dbReference type="PANTHER" id="PTHR46136:SF1">
    <property type="entry name" value="TRANSCRIPTION FACTOR GTE11-RELATED"/>
    <property type="match status" value="1"/>
</dbReference>